<dbReference type="PANTHER" id="PTHR47354">
    <property type="entry name" value="NADH OXIDOREDUCTASE HCR"/>
    <property type="match status" value="1"/>
</dbReference>
<accession>A0A2R5EVR3</accession>
<dbReference type="InterPro" id="IPR001433">
    <property type="entry name" value="OxRdtase_FAD/NAD-bd"/>
</dbReference>
<dbReference type="InterPro" id="IPR039261">
    <property type="entry name" value="FNR_nucleotide-bd"/>
</dbReference>
<dbReference type="CDD" id="cd00322">
    <property type="entry name" value="FNR_like"/>
    <property type="match status" value="1"/>
</dbReference>
<keyword evidence="8" id="KW-0411">Iron-sulfur</keyword>
<dbReference type="PRINTS" id="PR00371">
    <property type="entry name" value="FPNCR"/>
</dbReference>
<dbReference type="SUPFAM" id="SSF52343">
    <property type="entry name" value="Ferredoxin reductase-like, C-terminal NADP-linked domain"/>
    <property type="match status" value="1"/>
</dbReference>
<dbReference type="Pfam" id="PF00175">
    <property type="entry name" value="NAD_binding_1"/>
    <property type="match status" value="1"/>
</dbReference>
<keyword evidence="11" id="KW-1185">Reference proteome</keyword>
<dbReference type="Gene3D" id="3.40.50.80">
    <property type="entry name" value="Nucleotide-binding domain of ferredoxin-NADP reductase (FNR) module"/>
    <property type="match status" value="1"/>
</dbReference>
<evidence type="ECO:0000256" key="6">
    <source>
        <dbReference type="ARBA" id="ARBA00023002"/>
    </source>
</evidence>
<dbReference type="InterPro" id="IPR001709">
    <property type="entry name" value="Flavoprot_Pyr_Nucl_cyt_Rdtase"/>
</dbReference>
<reference evidence="10 11" key="1">
    <citation type="submission" date="2017-08" db="EMBL/GenBank/DDBJ databases">
        <title>Substantial Increase in Enzyme Production by Combined Drug-Resistance Mutations in Paenibacillus agaridevorans.</title>
        <authorList>
            <person name="Tanaka Y."/>
            <person name="Funane K."/>
            <person name="Hosaka T."/>
            <person name="Shiwa Y."/>
            <person name="Fujita N."/>
            <person name="Miyazaki T."/>
            <person name="Yoshikawa H."/>
            <person name="Murakami K."/>
            <person name="Kasahara K."/>
            <person name="Inaoka T."/>
            <person name="Hiraga Y."/>
            <person name="Ochi K."/>
        </authorList>
    </citation>
    <scope>NUCLEOTIDE SEQUENCE [LARGE SCALE GENOMIC DNA]</scope>
    <source>
        <strain evidence="10 11">T-3040</strain>
    </source>
</reference>
<dbReference type="PANTHER" id="PTHR47354:SF8">
    <property type="entry name" value="1,2-PHENYLACETYL-COA EPOXIDASE, SUBUNIT E"/>
    <property type="match status" value="1"/>
</dbReference>
<comment type="caution">
    <text evidence="10">The sequence shown here is derived from an EMBL/GenBank/DDBJ whole genome shotgun (WGS) entry which is preliminary data.</text>
</comment>
<evidence type="ECO:0000256" key="8">
    <source>
        <dbReference type="ARBA" id="ARBA00023014"/>
    </source>
</evidence>
<evidence type="ECO:0000256" key="7">
    <source>
        <dbReference type="ARBA" id="ARBA00023004"/>
    </source>
</evidence>
<name>A0A2R5EVR3_9BACL</name>
<dbReference type="GO" id="GO:0050660">
    <property type="term" value="F:flavin adenine dinucleotide binding"/>
    <property type="evidence" value="ECO:0007669"/>
    <property type="project" value="TreeGrafter"/>
</dbReference>
<dbReference type="GO" id="GO:0016491">
    <property type="term" value="F:oxidoreductase activity"/>
    <property type="evidence" value="ECO:0007669"/>
    <property type="project" value="UniProtKB-KW"/>
</dbReference>
<evidence type="ECO:0000256" key="1">
    <source>
        <dbReference type="ARBA" id="ARBA00001974"/>
    </source>
</evidence>
<protein>
    <submittedName>
        <fullName evidence="10">Oxidoreductase</fullName>
    </submittedName>
</protein>
<keyword evidence="7" id="KW-0408">Iron</keyword>
<keyword evidence="4" id="KW-0479">Metal-binding</keyword>
<dbReference type="InterPro" id="IPR017938">
    <property type="entry name" value="Riboflavin_synthase-like_b-brl"/>
</dbReference>
<evidence type="ECO:0000313" key="11">
    <source>
        <dbReference type="Proteomes" id="UP000245202"/>
    </source>
</evidence>
<dbReference type="Proteomes" id="UP000245202">
    <property type="component" value="Unassembled WGS sequence"/>
</dbReference>
<dbReference type="PRINTS" id="PR00410">
    <property type="entry name" value="PHEHYDRXLASE"/>
</dbReference>
<keyword evidence="5" id="KW-0274">FAD</keyword>
<evidence type="ECO:0000256" key="2">
    <source>
        <dbReference type="ARBA" id="ARBA00022630"/>
    </source>
</evidence>
<sequence length="239" mass="27055">MEELSFFKDMFAIFNKKELVFLESLQEDRQVYSFLFEKPKDLTWNAGQYGLFTPNHKKIKNGTKPFSIASAPSENVIRLTTRVGENPSEFKTAMSELKKGMTVKMSGPVGAFTLTDNNPSLLIAGGIGITPFRSILKQLDAEGNKDASHIHLVYTDTNKSYIFKDELDDLANKMSFRITYLDSRDDLQQEIGRFAASHKVNGRYYIAGPKSFVDLHTEKLKQLDVAKGNIKKDAFWGYS</sequence>
<dbReference type="SUPFAM" id="SSF63380">
    <property type="entry name" value="Riboflavin synthase domain-like"/>
    <property type="match status" value="1"/>
</dbReference>
<keyword evidence="2" id="KW-0285">Flavoprotein</keyword>
<dbReference type="GO" id="GO:0051537">
    <property type="term" value="F:2 iron, 2 sulfur cluster binding"/>
    <property type="evidence" value="ECO:0007669"/>
    <property type="project" value="UniProtKB-KW"/>
</dbReference>
<evidence type="ECO:0000256" key="4">
    <source>
        <dbReference type="ARBA" id="ARBA00022723"/>
    </source>
</evidence>
<evidence type="ECO:0000259" key="9">
    <source>
        <dbReference type="PROSITE" id="PS51384"/>
    </source>
</evidence>
<dbReference type="InterPro" id="IPR017927">
    <property type="entry name" value="FAD-bd_FR_type"/>
</dbReference>
<keyword evidence="6" id="KW-0560">Oxidoreductase</keyword>
<gene>
    <name evidence="10" type="ORF">PAT3040_02043</name>
</gene>
<evidence type="ECO:0000256" key="5">
    <source>
        <dbReference type="ARBA" id="ARBA00022827"/>
    </source>
</evidence>
<comment type="cofactor">
    <cofactor evidence="1">
        <name>FAD</name>
        <dbReference type="ChEBI" id="CHEBI:57692"/>
    </cofactor>
</comment>
<keyword evidence="3" id="KW-0001">2Fe-2S</keyword>
<dbReference type="GO" id="GO:0046872">
    <property type="term" value="F:metal ion binding"/>
    <property type="evidence" value="ECO:0007669"/>
    <property type="project" value="UniProtKB-KW"/>
</dbReference>
<dbReference type="Gene3D" id="2.40.30.10">
    <property type="entry name" value="Translation factors"/>
    <property type="match status" value="1"/>
</dbReference>
<organism evidence="10 11">
    <name type="scientific">Paenibacillus agaridevorans</name>
    <dbReference type="NCBI Taxonomy" id="171404"/>
    <lineage>
        <taxon>Bacteria</taxon>
        <taxon>Bacillati</taxon>
        <taxon>Bacillota</taxon>
        <taxon>Bacilli</taxon>
        <taxon>Bacillales</taxon>
        <taxon>Paenibacillaceae</taxon>
        <taxon>Paenibacillus</taxon>
    </lineage>
</organism>
<evidence type="ECO:0000313" key="10">
    <source>
        <dbReference type="EMBL" id="GBG07491.1"/>
    </source>
</evidence>
<dbReference type="AlphaFoldDB" id="A0A2R5EVR3"/>
<evidence type="ECO:0000256" key="3">
    <source>
        <dbReference type="ARBA" id="ARBA00022714"/>
    </source>
</evidence>
<dbReference type="EMBL" id="BDQX01000098">
    <property type="protein sequence ID" value="GBG07491.1"/>
    <property type="molecule type" value="Genomic_DNA"/>
</dbReference>
<dbReference type="PROSITE" id="PS51384">
    <property type="entry name" value="FAD_FR"/>
    <property type="match status" value="1"/>
</dbReference>
<dbReference type="InterPro" id="IPR050415">
    <property type="entry name" value="MRET"/>
</dbReference>
<proteinExistence type="predicted"/>
<feature type="domain" description="FAD-binding FR-type" evidence="9">
    <location>
        <begin position="14"/>
        <end position="115"/>
    </location>
</feature>